<comment type="caution">
    <text evidence="1">The sequence shown here is derived from an EMBL/GenBank/DDBJ whole genome shotgun (WGS) entry which is preliminary data.</text>
</comment>
<protein>
    <submittedName>
        <fullName evidence="1">Uncharacterized protein</fullName>
    </submittedName>
</protein>
<accession>A0A3L6N9Y5</accession>
<evidence type="ECO:0000313" key="2">
    <source>
        <dbReference type="Proteomes" id="UP000270866"/>
    </source>
</evidence>
<dbReference type="EMBL" id="MRCU01000007">
    <property type="protein sequence ID" value="RKK14255.1"/>
    <property type="molecule type" value="Genomic_DNA"/>
</dbReference>
<sequence>MKDSLAVLMVGTEEFPPGGREVVFQLGDKLLPVVASTEDDEAGSDTVGNGTNEPVVLTVGSKLPLEALVTVADVFPPEGRDVLFQLGPKLLPELVTTEDAWLDRDNVGNGTNVPLEILTVGTEPLPLDVVPFQLGPTLPLDEPPELAETEAVGNGRNVPLEILTVGTEPLPIETEVVPFQLGLIVLLDEAPVMVEAEAVGKGTKLPPEMSVVGADPLPLDADVVFQLGATLPLDELPELVKSEPVGNDTKLPLERLTVGIEPFAVEAEVVFQPGPTLSPVVLDPVVTDTLRTDSVGVGTKGPVPEIPPLGAVILEFHPVNVPVGRVPLSTGLDVEIPGKDHGGESVAVPDRVVRVSDSWDVTPVLDWRVWDAEEGPWVSAGDSVVVFHEAAEPDLVRLSLADPVVGLLLLAYVVLGTSPVISRAVVSPPDASVVEYAPPVVVLAYVPDPGCPTDTSVESEYPLVLDSSAFVVLKLALVTIHSH</sequence>
<evidence type="ECO:0000313" key="1">
    <source>
        <dbReference type="EMBL" id="RKK14255.1"/>
    </source>
</evidence>
<gene>
    <name evidence="1" type="ORF">BFJ65_g10822</name>
</gene>
<dbReference type="Proteomes" id="UP000270866">
    <property type="component" value="Chromosome 9"/>
</dbReference>
<proteinExistence type="predicted"/>
<organism evidence="1 2">
    <name type="scientific">Fusarium oxysporum f. sp. cepae</name>
    <dbReference type="NCBI Taxonomy" id="396571"/>
    <lineage>
        <taxon>Eukaryota</taxon>
        <taxon>Fungi</taxon>
        <taxon>Dikarya</taxon>
        <taxon>Ascomycota</taxon>
        <taxon>Pezizomycotina</taxon>
        <taxon>Sordariomycetes</taxon>
        <taxon>Hypocreomycetidae</taxon>
        <taxon>Hypocreales</taxon>
        <taxon>Nectriaceae</taxon>
        <taxon>Fusarium</taxon>
        <taxon>Fusarium oxysporum species complex</taxon>
    </lineage>
</organism>
<reference evidence="1 2" key="1">
    <citation type="journal article" date="2018" name="Sci. Rep.">
        <title>Characterisation of pathogen-specific regions and novel effector candidates in Fusarium oxysporum f. sp. cepae.</title>
        <authorList>
            <person name="Armitage A.D."/>
            <person name="Taylor A."/>
            <person name="Sobczyk M.K."/>
            <person name="Baxter L."/>
            <person name="Greenfield B.P."/>
            <person name="Bates H.J."/>
            <person name="Wilson F."/>
            <person name="Jackson A.C."/>
            <person name="Ott S."/>
            <person name="Harrison R.J."/>
            <person name="Clarkson J.P."/>
        </authorList>
    </citation>
    <scope>NUCLEOTIDE SEQUENCE [LARGE SCALE GENOMIC DNA]</scope>
    <source>
        <strain evidence="1 2">FoC_Fus2</strain>
    </source>
</reference>
<dbReference type="AlphaFoldDB" id="A0A3L6N9Y5"/>
<name>A0A3L6N9Y5_FUSOX</name>